<evidence type="ECO:0000256" key="1">
    <source>
        <dbReference type="SAM" id="Phobius"/>
    </source>
</evidence>
<dbReference type="Proteomes" id="UP000789595">
    <property type="component" value="Unassembled WGS sequence"/>
</dbReference>
<evidence type="ECO:0000313" key="3">
    <source>
        <dbReference type="Proteomes" id="UP000789595"/>
    </source>
</evidence>
<accession>A0A8J2SGY2</accession>
<keyword evidence="1" id="KW-0472">Membrane</keyword>
<evidence type="ECO:0000313" key="2">
    <source>
        <dbReference type="EMBL" id="CAH0367559.1"/>
    </source>
</evidence>
<feature type="transmembrane region" description="Helical" evidence="1">
    <location>
        <begin position="143"/>
        <end position="166"/>
    </location>
</feature>
<reference evidence="2" key="1">
    <citation type="submission" date="2021-11" db="EMBL/GenBank/DDBJ databases">
        <authorList>
            <consortium name="Genoscope - CEA"/>
            <person name="William W."/>
        </authorList>
    </citation>
    <scope>NUCLEOTIDE SEQUENCE</scope>
</reference>
<dbReference type="EMBL" id="CAKKNE010000002">
    <property type="protein sequence ID" value="CAH0367559.1"/>
    <property type="molecule type" value="Genomic_DNA"/>
</dbReference>
<gene>
    <name evidence="2" type="ORF">PECAL_2P05840</name>
</gene>
<organism evidence="2 3">
    <name type="scientific">Pelagomonas calceolata</name>
    <dbReference type="NCBI Taxonomy" id="35677"/>
    <lineage>
        <taxon>Eukaryota</taxon>
        <taxon>Sar</taxon>
        <taxon>Stramenopiles</taxon>
        <taxon>Ochrophyta</taxon>
        <taxon>Pelagophyceae</taxon>
        <taxon>Pelagomonadales</taxon>
        <taxon>Pelagomonadaceae</taxon>
        <taxon>Pelagomonas</taxon>
    </lineage>
</organism>
<keyword evidence="3" id="KW-1185">Reference proteome</keyword>
<proteinExistence type="predicted"/>
<keyword evidence="1" id="KW-0812">Transmembrane</keyword>
<dbReference type="AlphaFoldDB" id="A0A8J2SGY2"/>
<comment type="caution">
    <text evidence="2">The sequence shown here is derived from an EMBL/GenBank/DDBJ whole genome shotgun (WGS) entry which is preliminary data.</text>
</comment>
<protein>
    <submittedName>
        <fullName evidence="2">Uncharacterized protein</fullName>
    </submittedName>
</protein>
<sequence length="180" mass="19792">KRKRALLAPDRRDRLVEEVLVLEGRAALRRDQHDRRRPFGESRIAKILLRGHVDVGHVLLLAQNGQVGDDVDGRDVAREDAHALRALPQALHHLLDAPSQSFALTGLLHELVQLFGQLLVGERRRDRAQCLEALLVRLGRRSLVVVVGLLLLARLGLRLALGLALAHGRCAASLVNSSGS</sequence>
<keyword evidence="1" id="KW-1133">Transmembrane helix</keyword>
<name>A0A8J2SGY2_9STRA</name>
<feature type="non-terminal residue" evidence="2">
    <location>
        <position position="180"/>
    </location>
</feature>